<dbReference type="Proteomes" id="UP000005050">
    <property type="component" value="Unassembled WGS sequence"/>
</dbReference>
<keyword evidence="4" id="KW-1185">Reference proteome</keyword>
<evidence type="ECO:0000313" key="4">
    <source>
        <dbReference type="Proteomes" id="UP000192380"/>
    </source>
</evidence>
<dbReference type="KEGG" id="pstw:DSJ_10035"/>
<dbReference type="Proteomes" id="UP000192380">
    <property type="component" value="Chromosome"/>
</dbReference>
<dbReference type="EMBL" id="CP017581">
    <property type="protein sequence ID" value="ARF49645.1"/>
    <property type="molecule type" value="Genomic_DNA"/>
</dbReference>
<dbReference type="PATRIC" id="fig|660596.6.peg.1356"/>
<evidence type="ECO:0000313" key="3">
    <source>
        <dbReference type="Proteomes" id="UP000005050"/>
    </source>
</evidence>
<dbReference type="RefSeq" id="WP_006118720.1">
    <property type="nucleotide sequence ID" value="NZ_AHIE01000008.1"/>
</dbReference>
<reference evidence="2" key="2">
    <citation type="submission" date="2012-01" db="EMBL/GenBank/DDBJ databases">
        <authorList>
            <person name="Biehl B.S."/>
            <person name="Ding Y."/>
            <person name="Dugan-Rocha S.P."/>
            <person name="Gibbs R.A."/>
            <person name="Glasner J.D."/>
            <person name="Kovar C."/>
            <person name="Muzny D.M."/>
            <person name="Neeno-Eckwall E.C."/>
            <person name="Perna N.T."/>
            <person name="Qin X."/>
            <person name="von Bodman S.B."/>
            <person name="Weinstock G.M."/>
        </authorList>
    </citation>
    <scope>NUCLEOTIDE SEQUENCE</scope>
    <source>
        <strain evidence="2">DC283</strain>
    </source>
</reference>
<evidence type="ECO:0000313" key="2">
    <source>
        <dbReference type="EMBL" id="EHU01343.1"/>
    </source>
</evidence>
<dbReference type="AlphaFoldDB" id="H3RBK4"/>
<dbReference type="STRING" id="660596.DSJ_10035"/>
<protein>
    <recommendedName>
        <fullName evidence="5">AlpA family phage regulatory protein</fullName>
    </recommendedName>
</protein>
<name>H3RBK4_PANSE</name>
<evidence type="ECO:0000313" key="1">
    <source>
        <dbReference type="EMBL" id="ARF49645.1"/>
    </source>
</evidence>
<dbReference type="OrthoDB" id="5986966at2"/>
<reference evidence="2 3" key="1">
    <citation type="journal article" date="2012" name="Mol. Microbiol.">
        <title>The genetic and structural basis of two distinct terminal side branch residues in stewartan and amylovoran exopolysaccharides and their potential role in host adaptation.</title>
        <authorList>
            <person name="Wang X."/>
            <person name="Yang F."/>
            <person name="von Bodman S.B."/>
        </authorList>
    </citation>
    <scope>NUCLEOTIDE SEQUENCE [LARGE SCALE GENOMIC DNA]</scope>
    <source>
        <strain evidence="2 3">DC283</strain>
    </source>
</reference>
<evidence type="ECO:0008006" key="5">
    <source>
        <dbReference type="Google" id="ProtNLM"/>
    </source>
</evidence>
<sequence>MSYLEREIITAKEIMQKLRFNARSSFDEFCSDESVNFPKAIRIGIRRKGWFVDEVESWLKNRDKERNEKGSE</sequence>
<gene>
    <name evidence="2" type="ORF">CKS_4095</name>
    <name evidence="1" type="ORF">DSJ_10035</name>
</gene>
<dbReference type="InterPro" id="IPR010260">
    <property type="entry name" value="AlpA"/>
</dbReference>
<reference evidence="1 4" key="3">
    <citation type="submission" date="2016-10" db="EMBL/GenBank/DDBJ databases">
        <title>Complete Genome Assembly of Pantoea stewartii subsp. stewartii DC283, a Corn Pathogen.</title>
        <authorList>
            <person name="Duong D.A."/>
            <person name="Stevens A.M."/>
            <person name="Jensen R.V."/>
        </authorList>
    </citation>
    <scope>NUCLEOTIDE SEQUENCE [LARGE SCALE GENOMIC DNA]</scope>
    <source>
        <strain evidence="1 4">DC283</strain>
    </source>
</reference>
<organism evidence="2 3">
    <name type="scientific">Pantoea stewartii subsp. stewartii DC283</name>
    <dbReference type="NCBI Taxonomy" id="660596"/>
    <lineage>
        <taxon>Bacteria</taxon>
        <taxon>Pseudomonadati</taxon>
        <taxon>Pseudomonadota</taxon>
        <taxon>Gammaproteobacteria</taxon>
        <taxon>Enterobacterales</taxon>
        <taxon>Erwiniaceae</taxon>
        <taxon>Pantoea</taxon>
    </lineage>
</organism>
<proteinExistence type="predicted"/>
<dbReference type="Pfam" id="PF05930">
    <property type="entry name" value="Phage_AlpA"/>
    <property type="match status" value="1"/>
</dbReference>
<dbReference type="EMBL" id="AHIE01000008">
    <property type="protein sequence ID" value="EHU01343.1"/>
    <property type="molecule type" value="Genomic_DNA"/>
</dbReference>
<accession>H3RBK4</accession>